<dbReference type="PANTHER" id="PTHR43085:SF1">
    <property type="entry name" value="PSEUDOURIDINE KINASE-RELATED"/>
    <property type="match status" value="1"/>
</dbReference>
<accession>A0A1C9W5V5</accession>
<proteinExistence type="inferred from homology"/>
<dbReference type="GO" id="GO:0047590">
    <property type="term" value="F:5-dehydro-2-deoxygluconokinase activity"/>
    <property type="evidence" value="ECO:0007669"/>
    <property type="project" value="UniProtKB-EC"/>
</dbReference>
<keyword evidence="2 7" id="KW-0808">Transferase</keyword>
<dbReference type="CDD" id="cd01167">
    <property type="entry name" value="bac_FRK"/>
    <property type="match status" value="1"/>
</dbReference>
<name>A0A1C9W5V5_9GAMM</name>
<keyword evidence="3" id="KW-0547">Nucleotide-binding</keyword>
<evidence type="ECO:0000256" key="4">
    <source>
        <dbReference type="ARBA" id="ARBA00022777"/>
    </source>
</evidence>
<protein>
    <submittedName>
        <fullName evidence="7">5-dehydro-2-deoxygluconokinase</fullName>
        <ecNumber evidence="7">2.7.1.92</ecNumber>
    </submittedName>
</protein>
<dbReference type="Gene3D" id="3.40.1190.20">
    <property type="match status" value="1"/>
</dbReference>
<reference evidence="8" key="1">
    <citation type="submission" date="2016-01" db="EMBL/GenBank/DDBJ databases">
        <title>Complete genome sequence of Microbulbifer sp. CCB-MM1, a halophile isolated from Matang Mangrove Forest, Perak.</title>
        <authorList>
            <person name="Moh T.H."/>
            <person name="Dinesh B."/>
            <person name="Lau N.-S."/>
            <person name="Go F."/>
            <person name="Alexander Chong S.-C."/>
        </authorList>
    </citation>
    <scope>NUCLEOTIDE SEQUENCE [LARGE SCALE GENOMIC DNA]</scope>
    <source>
        <strain evidence="8">CCB-MM1</strain>
    </source>
</reference>
<evidence type="ECO:0000256" key="2">
    <source>
        <dbReference type="ARBA" id="ARBA00022679"/>
    </source>
</evidence>
<dbReference type="SUPFAM" id="SSF53613">
    <property type="entry name" value="Ribokinase-like"/>
    <property type="match status" value="1"/>
</dbReference>
<dbReference type="InterPro" id="IPR011611">
    <property type="entry name" value="PfkB_dom"/>
</dbReference>
<evidence type="ECO:0000256" key="5">
    <source>
        <dbReference type="ARBA" id="ARBA00022840"/>
    </source>
</evidence>
<keyword evidence="8" id="KW-1185">Reference proteome</keyword>
<keyword evidence="5" id="KW-0067">ATP-binding</keyword>
<organism evidence="7 8">
    <name type="scientific">Microbulbifer aggregans</name>
    <dbReference type="NCBI Taxonomy" id="1769779"/>
    <lineage>
        <taxon>Bacteria</taxon>
        <taxon>Pseudomonadati</taxon>
        <taxon>Pseudomonadota</taxon>
        <taxon>Gammaproteobacteria</taxon>
        <taxon>Cellvibrionales</taxon>
        <taxon>Microbulbiferaceae</taxon>
        <taxon>Microbulbifer</taxon>
    </lineage>
</organism>
<dbReference type="EMBL" id="CP014143">
    <property type="protein sequence ID" value="AOS96513.1"/>
    <property type="molecule type" value="Genomic_DNA"/>
</dbReference>
<sequence>MLKVVCFGEALVDLLSDRVAGNASTGSAESGVEQFRKFPGGAPANAAVAVAKLGGEAYFAGMLGEDLFGRFLFDALRSEGVKTDYVRFTNEAKTALAFVSLDESGERSFEFYRPPAADLCFRPEHFHQDTFSGQGILHLCSNSLTDGEIAATTLQAAKTAQAQGWLVSVDVNLRHNLWPAGSASRGRVLELVALADIVKMSREERDFLTNGKDFHSQLLQQRPQLLLVTDGPQPLQWISAVGQGTVVPPRTDTVDTTAAGDAFIGGLIYQLAQQRVTPTELSGWLHTEIFQQALHFACACGAHAASKAGAFPSLPNQQSLNAFLSARSHHA</sequence>
<dbReference type="EC" id="2.7.1.92" evidence="7"/>
<evidence type="ECO:0000313" key="8">
    <source>
        <dbReference type="Proteomes" id="UP000095672"/>
    </source>
</evidence>
<dbReference type="KEGG" id="micc:AUP74_01048"/>
<dbReference type="RefSeq" id="WP_069946641.1">
    <property type="nucleotide sequence ID" value="NZ_CP014143.1"/>
</dbReference>
<dbReference type="InterPro" id="IPR002173">
    <property type="entry name" value="Carboh/pur_kinase_PfkB_CS"/>
</dbReference>
<evidence type="ECO:0000256" key="1">
    <source>
        <dbReference type="ARBA" id="ARBA00010688"/>
    </source>
</evidence>
<dbReference type="Pfam" id="PF00294">
    <property type="entry name" value="PfkB"/>
    <property type="match status" value="1"/>
</dbReference>
<dbReference type="OrthoDB" id="9779730at2"/>
<dbReference type="PATRIC" id="fig|1769779.3.peg.1070"/>
<feature type="domain" description="Carbohydrate kinase PfkB" evidence="6">
    <location>
        <begin position="1"/>
        <end position="315"/>
    </location>
</feature>
<keyword evidence="4 7" id="KW-0418">Kinase</keyword>
<dbReference type="Proteomes" id="UP000095672">
    <property type="component" value="Chromosome"/>
</dbReference>
<dbReference type="GO" id="GO:0005524">
    <property type="term" value="F:ATP binding"/>
    <property type="evidence" value="ECO:0007669"/>
    <property type="project" value="UniProtKB-KW"/>
</dbReference>
<dbReference type="PROSITE" id="PS00584">
    <property type="entry name" value="PFKB_KINASES_2"/>
    <property type="match status" value="1"/>
</dbReference>
<dbReference type="STRING" id="1769779.AUP74_01048"/>
<evidence type="ECO:0000259" key="6">
    <source>
        <dbReference type="Pfam" id="PF00294"/>
    </source>
</evidence>
<dbReference type="AlphaFoldDB" id="A0A1C9W5V5"/>
<evidence type="ECO:0000256" key="3">
    <source>
        <dbReference type="ARBA" id="ARBA00022741"/>
    </source>
</evidence>
<dbReference type="InterPro" id="IPR029056">
    <property type="entry name" value="Ribokinase-like"/>
</dbReference>
<gene>
    <name evidence="7" type="primary">iolC</name>
    <name evidence="7" type="ORF">AUP74_01048</name>
</gene>
<comment type="similarity">
    <text evidence="1">Belongs to the carbohydrate kinase PfkB family.</text>
</comment>
<evidence type="ECO:0000313" key="7">
    <source>
        <dbReference type="EMBL" id="AOS96513.1"/>
    </source>
</evidence>
<dbReference type="PANTHER" id="PTHR43085">
    <property type="entry name" value="HEXOKINASE FAMILY MEMBER"/>
    <property type="match status" value="1"/>
</dbReference>
<dbReference type="InterPro" id="IPR050306">
    <property type="entry name" value="PfkB_Carbo_kinase"/>
</dbReference>